<evidence type="ECO:0000313" key="3">
    <source>
        <dbReference type="EMBL" id="PZR79527.1"/>
    </source>
</evidence>
<proteinExistence type="predicted"/>
<feature type="transmembrane region" description="Helical" evidence="1">
    <location>
        <begin position="15"/>
        <end position="40"/>
    </location>
</feature>
<reference evidence="3" key="2">
    <citation type="submission" date="2018-05" db="EMBL/GenBank/DDBJ databases">
        <authorList>
            <person name="Ferrari B."/>
        </authorList>
    </citation>
    <scope>NUCLEOTIDE SEQUENCE</scope>
    <source>
        <strain evidence="3">RRmetagenome_bin12</strain>
    </source>
</reference>
<keyword evidence="1" id="KW-0812">Transmembrane</keyword>
<dbReference type="AlphaFoldDB" id="A0A2W5Z653"/>
<sequence>MIAALLARAAQFQAAWYYSLLLSAILLLILLGIGYSLAGIRRLWREGEHGPAAVLAGAIAIAFLAFVGMYAVMAGGLFSLGGGS</sequence>
<organism evidence="3 4">
    <name type="scientific">Candidatus Aeolococcus gillhamiae</name>
    <dbReference type="NCBI Taxonomy" id="3127015"/>
    <lineage>
        <taxon>Bacteria</taxon>
        <taxon>Bacillati</taxon>
        <taxon>Candidatus Dormiibacterota</taxon>
        <taxon>Candidatus Dormibacteria</taxon>
        <taxon>Candidatus Aeolococcales</taxon>
        <taxon>Candidatus Aeolococcaceae</taxon>
        <taxon>Candidatus Aeolococcus</taxon>
    </lineage>
</organism>
<keyword evidence="1" id="KW-1133">Transmembrane helix</keyword>
<accession>A0A934JTC9</accession>
<evidence type="ECO:0000256" key="1">
    <source>
        <dbReference type="SAM" id="Phobius"/>
    </source>
</evidence>
<evidence type="ECO:0000313" key="4">
    <source>
        <dbReference type="Proteomes" id="UP000248724"/>
    </source>
</evidence>
<reference evidence="2 5" key="3">
    <citation type="submission" date="2020-10" db="EMBL/GenBank/DDBJ databases">
        <title>Ca. Dormibacterota MAGs.</title>
        <authorList>
            <person name="Montgomery K."/>
        </authorList>
    </citation>
    <scope>NUCLEOTIDE SEQUENCE [LARGE SCALE GENOMIC DNA]</scope>
    <source>
        <strain evidence="2">SC8812_S17_18</strain>
    </source>
</reference>
<dbReference type="EMBL" id="QHBU01000201">
    <property type="protein sequence ID" value="PZR79527.1"/>
    <property type="molecule type" value="Genomic_DNA"/>
</dbReference>
<name>A0A2W5Z653_9BACT</name>
<dbReference type="EMBL" id="JAEKNS010000112">
    <property type="protein sequence ID" value="MBJ7595346.1"/>
    <property type="molecule type" value="Genomic_DNA"/>
</dbReference>
<accession>A0A2W5Z653</accession>
<evidence type="ECO:0000313" key="2">
    <source>
        <dbReference type="EMBL" id="MBJ7595346.1"/>
    </source>
</evidence>
<gene>
    <name evidence="3" type="ORF">DLM65_10625</name>
    <name evidence="2" type="ORF">JF886_10885</name>
</gene>
<dbReference type="Proteomes" id="UP000606991">
    <property type="component" value="Unassembled WGS sequence"/>
</dbReference>
<dbReference type="RefSeq" id="WP_337312364.1">
    <property type="nucleotide sequence ID" value="NZ_JAEKNS010000112.1"/>
</dbReference>
<evidence type="ECO:0000313" key="5">
    <source>
        <dbReference type="Proteomes" id="UP000606991"/>
    </source>
</evidence>
<feature type="transmembrane region" description="Helical" evidence="1">
    <location>
        <begin position="52"/>
        <end position="78"/>
    </location>
</feature>
<protein>
    <submittedName>
        <fullName evidence="3">Uncharacterized protein</fullName>
    </submittedName>
</protein>
<comment type="caution">
    <text evidence="3">The sequence shown here is derived from an EMBL/GenBank/DDBJ whole genome shotgun (WGS) entry which is preliminary data.</text>
</comment>
<keyword evidence="1" id="KW-0472">Membrane</keyword>
<dbReference type="Proteomes" id="UP000248724">
    <property type="component" value="Unassembled WGS sequence"/>
</dbReference>
<reference evidence="3 4" key="1">
    <citation type="journal article" date="2017" name="Nature">
        <title>Atmospheric trace gases support primary production in Antarctic desert surface soil.</title>
        <authorList>
            <person name="Ji M."/>
            <person name="Greening C."/>
            <person name="Vanwonterghem I."/>
            <person name="Carere C.R."/>
            <person name="Bay S.K."/>
            <person name="Steen J.A."/>
            <person name="Montgomery K."/>
            <person name="Lines T."/>
            <person name="Beardall J."/>
            <person name="van Dorst J."/>
            <person name="Snape I."/>
            <person name="Stott M.B."/>
            <person name="Hugenholtz P."/>
            <person name="Ferrari B.C."/>
        </authorList>
    </citation>
    <scope>NUCLEOTIDE SEQUENCE [LARGE SCALE GENOMIC DNA]</scope>
    <source>
        <strain evidence="3">RRmetagenome_bin12</strain>
    </source>
</reference>